<gene>
    <name evidence="1" type="ORF">TBRA_LOCUS1656</name>
</gene>
<protein>
    <submittedName>
        <fullName evidence="1">Uncharacterized protein</fullName>
    </submittedName>
</protein>
<name>A0A6H5HW67_9HYME</name>
<reference evidence="1 2" key="1">
    <citation type="submission" date="2020-02" db="EMBL/GenBank/DDBJ databases">
        <authorList>
            <person name="Ferguson B K."/>
        </authorList>
    </citation>
    <scope>NUCLEOTIDE SEQUENCE [LARGE SCALE GENOMIC DNA]</scope>
</reference>
<accession>A0A6H5HW67</accession>
<dbReference type="Proteomes" id="UP000479190">
    <property type="component" value="Unassembled WGS sequence"/>
</dbReference>
<keyword evidence="2" id="KW-1185">Reference proteome</keyword>
<dbReference type="AlphaFoldDB" id="A0A6H5HW67"/>
<evidence type="ECO:0000313" key="1">
    <source>
        <dbReference type="EMBL" id="CAB0029627.1"/>
    </source>
</evidence>
<dbReference type="EMBL" id="CADCXV010000335">
    <property type="protein sequence ID" value="CAB0029627.1"/>
    <property type="molecule type" value="Genomic_DNA"/>
</dbReference>
<evidence type="ECO:0000313" key="2">
    <source>
        <dbReference type="Proteomes" id="UP000479190"/>
    </source>
</evidence>
<organism evidence="1 2">
    <name type="scientific">Trichogramma brassicae</name>
    <dbReference type="NCBI Taxonomy" id="86971"/>
    <lineage>
        <taxon>Eukaryota</taxon>
        <taxon>Metazoa</taxon>
        <taxon>Ecdysozoa</taxon>
        <taxon>Arthropoda</taxon>
        <taxon>Hexapoda</taxon>
        <taxon>Insecta</taxon>
        <taxon>Pterygota</taxon>
        <taxon>Neoptera</taxon>
        <taxon>Endopterygota</taxon>
        <taxon>Hymenoptera</taxon>
        <taxon>Apocrita</taxon>
        <taxon>Proctotrupomorpha</taxon>
        <taxon>Chalcidoidea</taxon>
        <taxon>Trichogrammatidae</taxon>
        <taxon>Trichogramma</taxon>
    </lineage>
</organism>
<proteinExistence type="predicted"/>
<sequence length="110" mass="12753">MNYTRSRASHRSAQCCLHFEKVPYYFCKKNVTSFSSTFVFLYVMVNYLRNPSTVTASSNRCSRNSVCLLMVSKQYEEHLVMRYIGLTRMSKAASADCSFFRIIPLDCKNT</sequence>